<feature type="transmembrane region" description="Helical" evidence="8">
    <location>
        <begin position="151"/>
        <end position="172"/>
    </location>
</feature>
<feature type="transmembrane region" description="Helical" evidence="8">
    <location>
        <begin position="128"/>
        <end position="144"/>
    </location>
</feature>
<evidence type="ECO:0000256" key="7">
    <source>
        <dbReference type="ARBA" id="ARBA00023180"/>
    </source>
</evidence>
<reference evidence="9 10" key="1">
    <citation type="journal article" date="2008" name="Nature">
        <title>The Trichoplax genome and the nature of placozoans.</title>
        <authorList>
            <person name="Srivastava M."/>
            <person name="Begovic E."/>
            <person name="Chapman J."/>
            <person name="Putnam N.H."/>
            <person name="Hellsten U."/>
            <person name="Kawashima T."/>
            <person name="Kuo A."/>
            <person name="Mitros T."/>
            <person name="Salamov A."/>
            <person name="Carpenter M.L."/>
            <person name="Signorovitch A.Y."/>
            <person name="Moreno M.A."/>
            <person name="Kamm K."/>
            <person name="Grimwood J."/>
            <person name="Schmutz J."/>
            <person name="Shapiro H."/>
            <person name="Grigoriev I.V."/>
            <person name="Buss L.W."/>
            <person name="Schierwater B."/>
            <person name="Dellaporta S.L."/>
            <person name="Rokhsar D.S."/>
        </authorList>
    </citation>
    <scope>NUCLEOTIDE SEQUENCE [LARGE SCALE GENOMIC DNA]</scope>
    <source>
        <strain evidence="9 10">Grell-BS-1999</strain>
    </source>
</reference>
<dbReference type="InterPro" id="IPR025958">
    <property type="entry name" value="SID1_TM_fam"/>
</dbReference>
<evidence type="ECO:0000256" key="2">
    <source>
        <dbReference type="ARBA" id="ARBA00006618"/>
    </source>
</evidence>
<evidence type="ECO:0000313" key="9">
    <source>
        <dbReference type="EMBL" id="EDV23206.1"/>
    </source>
</evidence>
<feature type="transmembrane region" description="Helical" evidence="8">
    <location>
        <begin position="260"/>
        <end position="277"/>
    </location>
</feature>
<dbReference type="PANTHER" id="PTHR12185:SF14">
    <property type="entry name" value="CHOLESTEROL UPTAKE PROTEIN 1"/>
    <property type="match status" value="1"/>
</dbReference>
<dbReference type="HOGENOM" id="CLU_059625_0_0_1"/>
<dbReference type="STRING" id="10228.B3S1A2"/>
<comment type="similarity">
    <text evidence="2">Belongs to the SID1 family.</text>
</comment>
<dbReference type="GO" id="GO:0003725">
    <property type="term" value="F:double-stranded RNA binding"/>
    <property type="evidence" value="ECO:0000318"/>
    <property type="project" value="GO_Central"/>
</dbReference>
<dbReference type="GO" id="GO:0005764">
    <property type="term" value="C:lysosome"/>
    <property type="evidence" value="ECO:0000318"/>
    <property type="project" value="GO_Central"/>
</dbReference>
<dbReference type="GO" id="GO:0051033">
    <property type="term" value="F:RNA transmembrane transporter activity"/>
    <property type="evidence" value="ECO:0000318"/>
    <property type="project" value="GO_Central"/>
</dbReference>
<keyword evidence="3 8" id="KW-0812">Transmembrane</keyword>
<feature type="transmembrane region" description="Helical" evidence="8">
    <location>
        <begin position="94"/>
        <end position="116"/>
    </location>
</feature>
<evidence type="ECO:0000256" key="1">
    <source>
        <dbReference type="ARBA" id="ARBA00004141"/>
    </source>
</evidence>
<evidence type="ECO:0000256" key="6">
    <source>
        <dbReference type="ARBA" id="ARBA00023136"/>
    </source>
</evidence>
<name>B3S1A2_TRIAD</name>
<dbReference type="AlphaFoldDB" id="B3S1A2"/>
<feature type="transmembrane region" description="Helical" evidence="8">
    <location>
        <begin position="178"/>
        <end position="199"/>
    </location>
</feature>
<organism evidence="9 10">
    <name type="scientific">Trichoplax adhaerens</name>
    <name type="common">Trichoplax reptans</name>
    <dbReference type="NCBI Taxonomy" id="10228"/>
    <lineage>
        <taxon>Eukaryota</taxon>
        <taxon>Metazoa</taxon>
        <taxon>Placozoa</taxon>
        <taxon>Uniplacotomia</taxon>
        <taxon>Trichoplacea</taxon>
        <taxon>Trichoplacidae</taxon>
        <taxon>Trichoplax</taxon>
    </lineage>
</organism>
<dbReference type="Pfam" id="PF13965">
    <property type="entry name" value="SID-1_RNA_chan"/>
    <property type="match status" value="1"/>
</dbReference>
<dbReference type="GO" id="GO:0050658">
    <property type="term" value="P:RNA transport"/>
    <property type="evidence" value="ECO:0000318"/>
    <property type="project" value="GO_Central"/>
</dbReference>
<evidence type="ECO:0000313" key="10">
    <source>
        <dbReference type="Proteomes" id="UP000009022"/>
    </source>
</evidence>
<keyword evidence="6 8" id="KW-0472">Membrane</keyword>
<gene>
    <name evidence="9" type="ORF">TRIADDRAFT_27559</name>
</gene>
<dbReference type="Proteomes" id="UP000009022">
    <property type="component" value="Unassembled WGS sequence"/>
</dbReference>
<dbReference type="eggNOG" id="ENOG502QUXZ">
    <property type="taxonomic scope" value="Eukaryota"/>
</dbReference>
<accession>B3S1A2</accession>
<feature type="transmembrane region" description="Helical" evidence="8">
    <location>
        <begin position="220"/>
        <end position="240"/>
    </location>
</feature>
<dbReference type="GeneID" id="6755650"/>
<keyword evidence="5 8" id="KW-1133">Transmembrane helix</keyword>
<feature type="transmembrane region" description="Helical" evidence="8">
    <location>
        <begin position="343"/>
        <end position="362"/>
    </location>
</feature>
<dbReference type="KEGG" id="tad:TRIADDRAFT_27559"/>
<evidence type="ECO:0000256" key="3">
    <source>
        <dbReference type="ARBA" id="ARBA00022692"/>
    </source>
</evidence>
<evidence type="ECO:0000256" key="5">
    <source>
        <dbReference type="ARBA" id="ARBA00022989"/>
    </source>
</evidence>
<dbReference type="OMA" id="FTLHQKR"/>
<feature type="non-terminal residue" evidence="9">
    <location>
        <position position="1"/>
    </location>
</feature>
<dbReference type="OrthoDB" id="416618at2759"/>
<evidence type="ECO:0000256" key="8">
    <source>
        <dbReference type="SAM" id="Phobius"/>
    </source>
</evidence>
<dbReference type="InParanoid" id="B3S1A2"/>
<dbReference type="PANTHER" id="PTHR12185">
    <property type="entry name" value="SID1 TRANSMEMBRANE FAMILY MEMEBER"/>
    <property type="match status" value="1"/>
</dbReference>
<evidence type="ECO:0000256" key="4">
    <source>
        <dbReference type="ARBA" id="ARBA00022729"/>
    </source>
</evidence>
<feature type="transmembrane region" description="Helical" evidence="8">
    <location>
        <begin position="289"/>
        <end position="312"/>
    </location>
</feature>
<dbReference type="CTD" id="6755650"/>
<feature type="transmembrane region" description="Helical" evidence="8">
    <location>
        <begin position="51"/>
        <end position="73"/>
    </location>
</feature>
<comment type="subcellular location">
    <subcellularLocation>
        <location evidence="1">Membrane</location>
        <topology evidence="1">Multi-pass membrane protein</topology>
    </subcellularLocation>
</comment>
<dbReference type="PhylomeDB" id="B3S1A2"/>
<proteinExistence type="inferred from homology"/>
<protein>
    <submittedName>
        <fullName evidence="9">Uncharacterized protein</fullName>
    </submittedName>
</protein>
<dbReference type="EMBL" id="DS985247">
    <property type="protein sequence ID" value="EDV23206.1"/>
    <property type="molecule type" value="Genomic_DNA"/>
</dbReference>
<dbReference type="RefSeq" id="XP_002114116.1">
    <property type="nucleotide sequence ID" value="XM_002114080.1"/>
</dbReference>
<dbReference type="GO" id="GO:0005886">
    <property type="term" value="C:plasma membrane"/>
    <property type="evidence" value="ECO:0000318"/>
    <property type="project" value="GO_Central"/>
</dbReference>
<keyword evidence="10" id="KW-1185">Reference proteome</keyword>
<keyword evidence="7" id="KW-0325">Glycoprotein</keyword>
<sequence>LIVVGIFYAIPVFQLVITYQKIVRRTGNDGICYYNFKCSHPLYIFSAFNNFISNIGYVMLGFLFIVVLINLFISLERAYITKLYNDNYGVPQRYGIYAAIGIALIMEGILSACYHICPNRSNFQFDTSYMYVIAILSMVQIYNIRHPDLIASAHLVFLSFALVIFMAVFGVLFKSVAIWIIFDLIYFAVVTILSLQIYYDGKWSFSLRALRRICSRRDCIASLYSKVIFDMILIFVYLIYLKFCYRGLYGVIKEPDDFGTFFLAIFISNLAAYLLYYTIKKVRILNEKILWMPLILMLITGALWVSAIYFFFHPVSCWQCSPANSREYNKPCIFLNFFDEHDVWHLLSAGALYTSLLLLLTLDDDLISVPRDKIRVF</sequence>
<keyword evidence="4" id="KW-0732">Signal</keyword>